<evidence type="ECO:0000313" key="12">
    <source>
        <dbReference type="EMBL" id="OBX79815.1"/>
    </source>
</evidence>
<keyword evidence="3" id="KW-1003">Cell membrane</keyword>
<feature type="transmembrane region" description="Helical" evidence="10">
    <location>
        <begin position="49"/>
        <end position="72"/>
    </location>
</feature>
<keyword evidence="4 10" id="KW-0812">Transmembrane</keyword>
<evidence type="ECO:0000256" key="2">
    <source>
        <dbReference type="ARBA" id="ARBA00006337"/>
    </source>
</evidence>
<dbReference type="Pfam" id="PF03741">
    <property type="entry name" value="TerC"/>
    <property type="match status" value="1"/>
</dbReference>
<dbReference type="InterPro" id="IPR005170">
    <property type="entry name" value="Transptr-assoc_dom"/>
</dbReference>
<evidence type="ECO:0000256" key="10">
    <source>
        <dbReference type="SAM" id="Phobius"/>
    </source>
</evidence>
<evidence type="ECO:0000256" key="7">
    <source>
        <dbReference type="ARBA" id="ARBA00023122"/>
    </source>
</evidence>
<dbReference type="AlphaFoldDB" id="A0A1B8QDR4"/>
<accession>A0A1B8QDR4</accession>
<gene>
    <name evidence="12" type="ORF">A9306_08210</name>
</gene>
<dbReference type="SUPFAM" id="SSF54631">
    <property type="entry name" value="CBS-domain pair"/>
    <property type="match status" value="1"/>
</dbReference>
<dbReference type="Proteomes" id="UP000092616">
    <property type="component" value="Unassembled WGS sequence"/>
</dbReference>
<feature type="transmembrane region" description="Helical" evidence="10">
    <location>
        <begin position="12"/>
        <end position="37"/>
    </location>
</feature>
<dbReference type="InterPro" id="IPR000644">
    <property type="entry name" value="CBS_dom"/>
</dbReference>
<dbReference type="GO" id="GO:0050660">
    <property type="term" value="F:flavin adenine dinucleotide binding"/>
    <property type="evidence" value="ECO:0007669"/>
    <property type="project" value="InterPro"/>
</dbReference>
<evidence type="ECO:0000259" key="11">
    <source>
        <dbReference type="PROSITE" id="PS51371"/>
    </source>
</evidence>
<feature type="transmembrane region" description="Helical" evidence="10">
    <location>
        <begin position="84"/>
        <end position="104"/>
    </location>
</feature>
<evidence type="ECO:0000256" key="3">
    <source>
        <dbReference type="ARBA" id="ARBA00022475"/>
    </source>
</evidence>
<dbReference type="InterPro" id="IPR005496">
    <property type="entry name" value="Integral_membrane_TerC"/>
</dbReference>
<feature type="transmembrane region" description="Helical" evidence="10">
    <location>
        <begin position="155"/>
        <end position="173"/>
    </location>
</feature>
<evidence type="ECO:0000256" key="6">
    <source>
        <dbReference type="ARBA" id="ARBA00022989"/>
    </source>
</evidence>
<feature type="transmembrane region" description="Helical" evidence="10">
    <location>
        <begin position="214"/>
        <end position="233"/>
    </location>
</feature>
<dbReference type="InterPro" id="IPR046342">
    <property type="entry name" value="CBS_dom_sf"/>
</dbReference>
<dbReference type="PROSITE" id="PS51371">
    <property type="entry name" value="CBS"/>
    <property type="match status" value="2"/>
</dbReference>
<dbReference type="PANTHER" id="PTHR22777">
    <property type="entry name" value="HEMOLYSIN-RELATED"/>
    <property type="match status" value="1"/>
</dbReference>
<evidence type="ECO:0000256" key="4">
    <source>
        <dbReference type="ARBA" id="ARBA00022692"/>
    </source>
</evidence>
<keyword evidence="13" id="KW-1185">Reference proteome</keyword>
<dbReference type="InterPro" id="IPR016169">
    <property type="entry name" value="FAD-bd_PCMH_sub2"/>
</dbReference>
<name>A0A1B8QDR4_9GAMM</name>
<dbReference type="PANTHER" id="PTHR22777:SF15">
    <property type="entry name" value="UPF0053 INNER MEMBRANE PROTEIN YOAE"/>
    <property type="match status" value="1"/>
</dbReference>
<reference evidence="12 13" key="1">
    <citation type="submission" date="2016-06" db="EMBL/GenBank/DDBJ databases">
        <title>Draft genome of Moraxella atlantae CCUG 59586.</title>
        <authorList>
            <person name="Salva-Serra F."/>
            <person name="Engstrom-Jakobsson H."/>
            <person name="Thorell K."/>
            <person name="Gonzales-Siles L."/>
            <person name="Karlsson R."/>
            <person name="Boulund F."/>
            <person name="Engstrand L."/>
            <person name="Kristiansson E."/>
            <person name="Moore E."/>
        </authorList>
    </citation>
    <scope>NUCLEOTIDE SEQUENCE [LARGE SCALE GENOMIC DNA]</scope>
    <source>
        <strain evidence="12 13">CCUG 59586</strain>
    </source>
</reference>
<keyword evidence="5" id="KW-0677">Repeat</keyword>
<comment type="caution">
    <text evidence="12">The sequence shown here is derived from an EMBL/GenBank/DDBJ whole genome shotgun (WGS) entry which is preliminary data.</text>
</comment>
<dbReference type="InterPro" id="IPR044751">
    <property type="entry name" value="Ion_transp-like_CBS"/>
</dbReference>
<dbReference type="CDD" id="cd04590">
    <property type="entry name" value="CBS_pair_CorC_HlyC_assoc"/>
    <property type="match status" value="1"/>
</dbReference>
<comment type="subcellular location">
    <subcellularLocation>
        <location evidence="1">Cell membrane</location>
        <topology evidence="1">Multi-pass membrane protein</topology>
    </subcellularLocation>
</comment>
<dbReference type="GO" id="GO:0005886">
    <property type="term" value="C:plasma membrane"/>
    <property type="evidence" value="ECO:0007669"/>
    <property type="project" value="UniProtKB-SubCell"/>
</dbReference>
<proteinExistence type="inferred from homology"/>
<feature type="domain" description="CBS" evidence="11">
    <location>
        <begin position="372"/>
        <end position="430"/>
    </location>
</feature>
<feature type="transmembrane region" description="Helical" evidence="10">
    <location>
        <begin position="125"/>
        <end position="149"/>
    </location>
</feature>
<dbReference type="EMBL" id="LZNA01000039">
    <property type="protein sequence ID" value="OBX79815.1"/>
    <property type="molecule type" value="Genomic_DNA"/>
</dbReference>
<feature type="domain" description="CBS" evidence="11">
    <location>
        <begin position="304"/>
        <end position="366"/>
    </location>
</feature>
<dbReference type="InterPro" id="IPR036318">
    <property type="entry name" value="FAD-bd_PCMH-like_sf"/>
</dbReference>
<evidence type="ECO:0000256" key="9">
    <source>
        <dbReference type="PROSITE-ProRule" id="PRU00703"/>
    </source>
</evidence>
<evidence type="ECO:0000313" key="13">
    <source>
        <dbReference type="Proteomes" id="UP000092616"/>
    </source>
</evidence>
<evidence type="ECO:0000256" key="8">
    <source>
        <dbReference type="ARBA" id="ARBA00023136"/>
    </source>
</evidence>
<protein>
    <recommendedName>
        <fullName evidence="11">CBS domain-containing protein</fullName>
    </recommendedName>
</protein>
<dbReference type="Pfam" id="PF00571">
    <property type="entry name" value="CBS"/>
    <property type="match status" value="2"/>
</dbReference>
<keyword evidence="7 9" id="KW-0129">CBS domain</keyword>
<dbReference type="Gene3D" id="3.10.580.10">
    <property type="entry name" value="CBS-domain"/>
    <property type="match status" value="1"/>
</dbReference>
<organism evidence="12 13">
    <name type="scientific">Faucicola atlantae</name>
    <dbReference type="NCBI Taxonomy" id="34059"/>
    <lineage>
        <taxon>Bacteria</taxon>
        <taxon>Pseudomonadati</taxon>
        <taxon>Pseudomonadota</taxon>
        <taxon>Gammaproteobacteria</taxon>
        <taxon>Moraxellales</taxon>
        <taxon>Moraxellaceae</taxon>
        <taxon>Faucicola</taxon>
    </lineage>
</organism>
<keyword evidence="6 10" id="KW-1133">Transmembrane helix</keyword>
<sequence>MIELLTDPSAWLGLATLVVLELVLGIDNLVFIAILANKLPPKQRNKARNVGLMLALITRLFLLSIMSWLITLTDPIVSFGRFDFSLRDLILIVGGFFLLFKATAELHERLEGKPEQTGGNQVHASFAAVVTQIVILDAVFSFDAVITAVGMVKQLPIMMAAVVIAMCIMVLASKALTEFVGRHPTVVILCLSFLLMIGFSLIVEGLGFHIPKGYLYAAIGFSILIEAFNQFAIRNRTRYENQIPLRDRTADAILRLMGGKTQEVSEDEETPAPFDVDSLPFAEEERYMISGVLALNDRDVQTIMTPRAEISWVNINASREDIRHQLLDTPHSLFPVCRDSIDKVLGVVRAKDILNALEHNVVNLEVAIKPLLAKQQPVFVSENIDNLKLLNMLKNAKGNLAMVIDEYGQVAGLVTPLDVLEAIAGEFPDEDETPEIMRQDDGWIVEGTASLYQLRLELNEPDLLMDAEQLTIGGYLIAQLTDMPEVNQSVTADGYRFTILQTTPTRITLVKVEPVLMAISDAD</sequence>
<evidence type="ECO:0000256" key="5">
    <source>
        <dbReference type="ARBA" id="ARBA00022737"/>
    </source>
</evidence>
<comment type="similarity">
    <text evidence="2">Belongs to the UPF0053 family.</text>
</comment>
<dbReference type="SMART" id="SM01091">
    <property type="entry name" value="CorC_HlyC"/>
    <property type="match status" value="1"/>
</dbReference>
<feature type="transmembrane region" description="Helical" evidence="10">
    <location>
        <begin position="185"/>
        <end position="208"/>
    </location>
</feature>
<dbReference type="Pfam" id="PF03471">
    <property type="entry name" value="CorC_HlyC"/>
    <property type="match status" value="1"/>
</dbReference>
<evidence type="ECO:0000256" key="1">
    <source>
        <dbReference type="ARBA" id="ARBA00004651"/>
    </source>
</evidence>
<dbReference type="SUPFAM" id="SSF56176">
    <property type="entry name" value="FAD-binding/transporter-associated domain-like"/>
    <property type="match status" value="1"/>
</dbReference>
<dbReference type="RefSeq" id="WP_067337130.1">
    <property type="nucleotide sequence ID" value="NZ_LZNA01000039.1"/>
</dbReference>
<dbReference type="Gene3D" id="3.30.465.10">
    <property type="match status" value="1"/>
</dbReference>
<keyword evidence="8 10" id="KW-0472">Membrane</keyword>